<reference evidence="1 2" key="1">
    <citation type="journal article" date="2015" name="Sci. Rep.">
        <title>Chromosome-level genome map provides insights into diverse defense mechanisms in the medicinal fungus Ganoderma sinense.</title>
        <authorList>
            <person name="Zhu Y."/>
            <person name="Xu J."/>
            <person name="Sun C."/>
            <person name="Zhou S."/>
            <person name="Xu H."/>
            <person name="Nelson D.R."/>
            <person name="Qian J."/>
            <person name="Song J."/>
            <person name="Luo H."/>
            <person name="Xiang L."/>
            <person name="Li Y."/>
            <person name="Xu Z."/>
            <person name="Ji A."/>
            <person name="Wang L."/>
            <person name="Lu S."/>
            <person name="Hayward A."/>
            <person name="Sun W."/>
            <person name="Li X."/>
            <person name="Schwartz D.C."/>
            <person name="Wang Y."/>
            <person name="Chen S."/>
        </authorList>
    </citation>
    <scope>NUCLEOTIDE SEQUENCE [LARGE SCALE GENOMIC DNA]</scope>
    <source>
        <strain evidence="1 2">ZZ0214-1</strain>
    </source>
</reference>
<proteinExistence type="predicted"/>
<comment type="caution">
    <text evidence="1">The sequence shown here is derived from an EMBL/GenBank/DDBJ whole genome shotgun (WGS) entry which is preliminary data.</text>
</comment>
<dbReference type="Proteomes" id="UP000230002">
    <property type="component" value="Unassembled WGS sequence"/>
</dbReference>
<evidence type="ECO:0000313" key="2">
    <source>
        <dbReference type="Proteomes" id="UP000230002"/>
    </source>
</evidence>
<organism evidence="1 2">
    <name type="scientific">Ganoderma sinense ZZ0214-1</name>
    <dbReference type="NCBI Taxonomy" id="1077348"/>
    <lineage>
        <taxon>Eukaryota</taxon>
        <taxon>Fungi</taxon>
        <taxon>Dikarya</taxon>
        <taxon>Basidiomycota</taxon>
        <taxon>Agaricomycotina</taxon>
        <taxon>Agaricomycetes</taxon>
        <taxon>Polyporales</taxon>
        <taxon>Polyporaceae</taxon>
        <taxon>Ganoderma</taxon>
    </lineage>
</organism>
<dbReference type="AlphaFoldDB" id="A0A2G8RVL9"/>
<dbReference type="OrthoDB" id="2756141at2759"/>
<keyword evidence="2" id="KW-1185">Reference proteome</keyword>
<dbReference type="EMBL" id="AYKW01000047">
    <property type="protein sequence ID" value="PIL25553.1"/>
    <property type="molecule type" value="Genomic_DNA"/>
</dbReference>
<name>A0A2G8RVL9_9APHY</name>
<protein>
    <recommendedName>
        <fullName evidence="3">F-box domain-containing protein</fullName>
    </recommendedName>
</protein>
<gene>
    <name evidence="1" type="ORF">GSI_12391</name>
</gene>
<evidence type="ECO:0008006" key="3">
    <source>
        <dbReference type="Google" id="ProtNLM"/>
    </source>
</evidence>
<sequence>MAIHSKLMSIPLELQLEVEDILDMRSLLALGGTCTYFRDHVSTTLKKERDNIIRKYWPESEVFLRILTWSHAIVTGEAALAFVARDPSLLSPELEVCVSMHHSYDLLDSLEQQMLVTRAGAWDNWPMRDERRPTAYLYRSPSNALMRVLCSHTTSPFTPMTSSPTTALFNYFDNFSFGCAYRDLTINRRAIAPQLPYLTAEEKARVKRIASKGNFALSQWSAAVAYPPSPSY</sequence>
<accession>A0A2G8RVL9</accession>
<evidence type="ECO:0000313" key="1">
    <source>
        <dbReference type="EMBL" id="PIL25553.1"/>
    </source>
</evidence>